<dbReference type="EMBL" id="SJPV01000007">
    <property type="protein sequence ID" value="TWU34960.1"/>
    <property type="molecule type" value="Genomic_DNA"/>
</dbReference>
<sequence>MVRYMLQPICQAGLLVLAFLIILAFWGNGLEKAAFRLPKTKQTAQASRDATDNGNQVRLDLSGCFGSG</sequence>
<accession>A0A5C6DDT6</accession>
<comment type="caution">
    <text evidence="3">The sequence shown here is derived from an EMBL/GenBank/DDBJ whole genome shotgun (WGS) entry which is preliminary data.</text>
</comment>
<gene>
    <name evidence="3" type="ORF">Poly41_41040</name>
</gene>
<protein>
    <submittedName>
        <fullName evidence="3">Uncharacterized protein</fullName>
    </submittedName>
</protein>
<name>A0A5C6DDT6_9BACT</name>
<keyword evidence="2" id="KW-1133">Transmembrane helix</keyword>
<feature type="region of interest" description="Disordered" evidence="1">
    <location>
        <begin position="44"/>
        <end position="68"/>
    </location>
</feature>
<feature type="compositionally biased region" description="Polar residues" evidence="1">
    <location>
        <begin position="44"/>
        <end position="56"/>
    </location>
</feature>
<organism evidence="3 4">
    <name type="scientific">Novipirellula artificiosorum</name>
    <dbReference type="NCBI Taxonomy" id="2528016"/>
    <lineage>
        <taxon>Bacteria</taxon>
        <taxon>Pseudomonadati</taxon>
        <taxon>Planctomycetota</taxon>
        <taxon>Planctomycetia</taxon>
        <taxon>Pirellulales</taxon>
        <taxon>Pirellulaceae</taxon>
        <taxon>Novipirellula</taxon>
    </lineage>
</organism>
<keyword evidence="2" id="KW-0812">Transmembrane</keyword>
<keyword evidence="2" id="KW-0472">Membrane</keyword>
<evidence type="ECO:0000256" key="1">
    <source>
        <dbReference type="SAM" id="MobiDB-lite"/>
    </source>
</evidence>
<reference evidence="3 4" key="1">
    <citation type="submission" date="2019-02" db="EMBL/GenBank/DDBJ databases">
        <title>Deep-cultivation of Planctomycetes and their phenomic and genomic characterization uncovers novel biology.</title>
        <authorList>
            <person name="Wiegand S."/>
            <person name="Jogler M."/>
            <person name="Boedeker C."/>
            <person name="Pinto D."/>
            <person name="Vollmers J."/>
            <person name="Rivas-Marin E."/>
            <person name="Kohn T."/>
            <person name="Peeters S.H."/>
            <person name="Heuer A."/>
            <person name="Rast P."/>
            <person name="Oberbeckmann S."/>
            <person name="Bunk B."/>
            <person name="Jeske O."/>
            <person name="Meyerdierks A."/>
            <person name="Storesund J.E."/>
            <person name="Kallscheuer N."/>
            <person name="Luecker S."/>
            <person name="Lage O.M."/>
            <person name="Pohl T."/>
            <person name="Merkel B.J."/>
            <person name="Hornburger P."/>
            <person name="Mueller R.-W."/>
            <person name="Bruemmer F."/>
            <person name="Labrenz M."/>
            <person name="Spormann A.M."/>
            <person name="Op Den Camp H."/>
            <person name="Overmann J."/>
            <person name="Amann R."/>
            <person name="Jetten M.S.M."/>
            <person name="Mascher T."/>
            <person name="Medema M.H."/>
            <person name="Devos D.P."/>
            <person name="Kaster A.-K."/>
            <person name="Ovreas L."/>
            <person name="Rohde M."/>
            <person name="Galperin M.Y."/>
            <person name="Jogler C."/>
        </authorList>
    </citation>
    <scope>NUCLEOTIDE SEQUENCE [LARGE SCALE GENOMIC DNA]</scope>
    <source>
        <strain evidence="3 4">Poly41</strain>
    </source>
</reference>
<evidence type="ECO:0000313" key="3">
    <source>
        <dbReference type="EMBL" id="TWU34960.1"/>
    </source>
</evidence>
<evidence type="ECO:0000256" key="2">
    <source>
        <dbReference type="SAM" id="Phobius"/>
    </source>
</evidence>
<feature type="transmembrane region" description="Helical" evidence="2">
    <location>
        <begin position="6"/>
        <end position="26"/>
    </location>
</feature>
<dbReference type="Proteomes" id="UP000319143">
    <property type="component" value="Unassembled WGS sequence"/>
</dbReference>
<keyword evidence="4" id="KW-1185">Reference proteome</keyword>
<dbReference type="AlphaFoldDB" id="A0A5C6DDT6"/>
<evidence type="ECO:0000313" key="4">
    <source>
        <dbReference type="Proteomes" id="UP000319143"/>
    </source>
</evidence>
<proteinExistence type="predicted"/>